<accession>A0A7S6ZRT4</accession>
<dbReference type="Pfam" id="PF07963">
    <property type="entry name" value="N_methyl"/>
    <property type="match status" value="1"/>
</dbReference>
<gene>
    <name evidence="5" type="ORF">INQ41_10375</name>
</gene>
<evidence type="ECO:0000313" key="6">
    <source>
        <dbReference type="Proteomes" id="UP000594059"/>
    </source>
</evidence>
<dbReference type="InterPro" id="IPR012902">
    <property type="entry name" value="N_methyl_site"/>
</dbReference>
<dbReference type="EMBL" id="CP063656">
    <property type="protein sequence ID" value="QOW19055.1"/>
    <property type="molecule type" value="Genomic_DNA"/>
</dbReference>
<feature type="transmembrane region" description="Helical" evidence="4">
    <location>
        <begin position="7"/>
        <end position="31"/>
    </location>
</feature>
<evidence type="ECO:0000256" key="3">
    <source>
        <dbReference type="RuleBase" id="RU000389"/>
    </source>
</evidence>
<dbReference type="GO" id="GO:0009289">
    <property type="term" value="C:pilus"/>
    <property type="evidence" value="ECO:0007669"/>
    <property type="project" value="InterPro"/>
</dbReference>
<keyword evidence="4" id="KW-0812">Transmembrane</keyword>
<evidence type="ECO:0000256" key="4">
    <source>
        <dbReference type="SAM" id="Phobius"/>
    </source>
</evidence>
<reference evidence="5 6" key="1">
    <citation type="submission" date="2020-10" db="EMBL/GenBank/DDBJ databases">
        <title>complete genome sequencing of Lysobacter sp. H21R20.</title>
        <authorList>
            <person name="Bae J.-W."/>
            <person name="Lee S.-Y."/>
        </authorList>
    </citation>
    <scope>NUCLEOTIDE SEQUENCE [LARGE SCALE GENOMIC DNA]</scope>
    <source>
        <strain evidence="5 6">H21R20</strain>
    </source>
</reference>
<evidence type="ECO:0000256" key="1">
    <source>
        <dbReference type="ARBA" id="ARBA00005233"/>
    </source>
</evidence>
<keyword evidence="4" id="KW-0472">Membrane</keyword>
<protein>
    <submittedName>
        <fullName evidence="5">Pilin</fullName>
    </submittedName>
</protein>
<dbReference type="RefSeq" id="WP_193984251.1">
    <property type="nucleotide sequence ID" value="NZ_CP063656.1"/>
</dbReference>
<dbReference type="InterPro" id="IPR001082">
    <property type="entry name" value="Pilin"/>
</dbReference>
<dbReference type="Pfam" id="PF00114">
    <property type="entry name" value="Pilin"/>
    <property type="match status" value="1"/>
</dbReference>
<evidence type="ECO:0000313" key="5">
    <source>
        <dbReference type="EMBL" id="QOW19055.1"/>
    </source>
</evidence>
<keyword evidence="6" id="KW-1185">Reference proteome</keyword>
<name>A0A7S6ZRT4_9GAMM</name>
<dbReference type="Proteomes" id="UP000594059">
    <property type="component" value="Chromosome"/>
</dbReference>
<dbReference type="SUPFAM" id="SSF54523">
    <property type="entry name" value="Pili subunits"/>
    <property type="match status" value="1"/>
</dbReference>
<dbReference type="KEGG" id="lcic:INQ41_10375"/>
<keyword evidence="3" id="KW-0281">Fimbrium</keyword>
<evidence type="ECO:0000256" key="2">
    <source>
        <dbReference type="ARBA" id="ARBA00022481"/>
    </source>
</evidence>
<dbReference type="PROSITE" id="PS00409">
    <property type="entry name" value="PROKAR_NTER_METHYL"/>
    <property type="match status" value="1"/>
</dbReference>
<organism evidence="5 6">
    <name type="scientific">Novilysobacter ciconiae</name>
    <dbReference type="NCBI Taxonomy" id="2781022"/>
    <lineage>
        <taxon>Bacteria</taxon>
        <taxon>Pseudomonadati</taxon>
        <taxon>Pseudomonadota</taxon>
        <taxon>Gammaproteobacteria</taxon>
        <taxon>Lysobacterales</taxon>
        <taxon>Lysobacteraceae</taxon>
        <taxon>Novilysobacter</taxon>
    </lineage>
</organism>
<dbReference type="NCBIfam" id="TIGR02532">
    <property type="entry name" value="IV_pilin_GFxxxE"/>
    <property type="match status" value="1"/>
</dbReference>
<keyword evidence="4" id="KW-1133">Transmembrane helix</keyword>
<comment type="similarity">
    <text evidence="1 3">Belongs to the N-Me-Phe pilin family.</text>
</comment>
<dbReference type="GO" id="GO:0007155">
    <property type="term" value="P:cell adhesion"/>
    <property type="evidence" value="ECO:0007669"/>
    <property type="project" value="InterPro"/>
</dbReference>
<keyword evidence="2" id="KW-0488">Methylation</keyword>
<sequence>MKNVQKGFTLIELMIVVAIIAILAAIALPAYQDYMIRAKVSEGIVQASAAKVTVSENIMAETTDLCAGVNTTTLGDTTISCAAGTLSASVAANSATTVTFDLVPTAATGGVTWDCNNPSDTKYVPAECRE</sequence>
<dbReference type="InterPro" id="IPR045584">
    <property type="entry name" value="Pilin-like"/>
</dbReference>
<dbReference type="AlphaFoldDB" id="A0A7S6ZRT4"/>
<dbReference type="Gene3D" id="3.30.700.10">
    <property type="entry name" value="Glycoprotein, Type 4 Pilin"/>
    <property type="match status" value="1"/>
</dbReference>
<proteinExistence type="inferred from homology"/>